<evidence type="ECO:0000256" key="8">
    <source>
        <dbReference type="SAM" id="SignalP"/>
    </source>
</evidence>
<dbReference type="FunFam" id="1.10.640.10:FF:000003">
    <property type="entry name" value="chorion peroxidase"/>
    <property type="match status" value="1"/>
</dbReference>
<evidence type="ECO:0000256" key="3">
    <source>
        <dbReference type="ARBA" id="ARBA00022559"/>
    </source>
</evidence>
<evidence type="ECO:0000256" key="7">
    <source>
        <dbReference type="SAM" id="MobiDB-lite"/>
    </source>
</evidence>
<keyword evidence="5" id="KW-0325">Glycoprotein</keyword>
<feature type="region of interest" description="Disordered" evidence="7">
    <location>
        <begin position="439"/>
        <end position="465"/>
    </location>
</feature>
<feature type="compositionally biased region" description="Polar residues" evidence="7">
    <location>
        <begin position="74"/>
        <end position="92"/>
    </location>
</feature>
<proteinExistence type="predicted"/>
<dbReference type="AlphaFoldDB" id="A0A6A4V8N0"/>
<comment type="caution">
    <text evidence="9">The sequence shown here is derived from an EMBL/GenBank/DDBJ whole genome shotgun (WGS) entry which is preliminary data.</text>
</comment>
<gene>
    <name evidence="9" type="primary">Pxd_0</name>
    <name evidence="9" type="ORF">FJT64_009436</name>
</gene>
<accession>A0A6A4V8N0</accession>
<evidence type="ECO:0000256" key="1">
    <source>
        <dbReference type="ARBA" id="ARBA00004613"/>
    </source>
</evidence>
<keyword evidence="2" id="KW-0964">Secreted</keyword>
<dbReference type="OrthoDB" id="823504at2759"/>
<keyword evidence="4 8" id="KW-0732">Signal</keyword>
<dbReference type="PANTHER" id="PTHR11475:SF4">
    <property type="entry name" value="CHORION PEROXIDASE"/>
    <property type="match status" value="1"/>
</dbReference>
<dbReference type="CDD" id="cd09823">
    <property type="entry name" value="peroxinectin_like"/>
    <property type="match status" value="1"/>
</dbReference>
<dbReference type="InterPro" id="IPR019791">
    <property type="entry name" value="Haem_peroxidase_animal"/>
</dbReference>
<dbReference type="PANTHER" id="PTHR11475">
    <property type="entry name" value="OXIDASE/PEROXIDASE"/>
    <property type="match status" value="1"/>
</dbReference>
<feature type="binding site" description="axial binding residue" evidence="6">
    <location>
        <position position="582"/>
    </location>
    <ligand>
        <name>heme b</name>
        <dbReference type="ChEBI" id="CHEBI:60344"/>
    </ligand>
    <ligandPart>
        <name>Fe</name>
        <dbReference type="ChEBI" id="CHEBI:18248"/>
    </ligandPart>
</feature>
<feature type="signal peptide" evidence="8">
    <location>
        <begin position="1"/>
        <end position="20"/>
    </location>
</feature>
<dbReference type="GO" id="GO:0005576">
    <property type="term" value="C:extracellular region"/>
    <property type="evidence" value="ECO:0007669"/>
    <property type="project" value="UniProtKB-SubCell"/>
</dbReference>
<sequence length="821" mass="90390">MGHSLLRLAVLLALASAALGCTCREPTACPEAVVSESPELCKLDGGRQGVCCPTEAVTAARAATAQGSRRAPSRTASQTFLSQAPRTVSTSGGDLGSLPTGARRLLTKFPLDSADQRVPQQTARSRRPGQFSAAVPDQTALFSVRARQSPREPSGTTRLNALNARTSPEAQRSAARSLRTLQRVQARAASAAPRTTRPPRVTRPPRLLTSSLRRIGIPTLPSFSPTNFRNVRAPRAGLSIQGPVGVCVPEKPLNCNSGTPHRTYDGSCNNLYQTHWGRRLRGLRRLFDSTYWDSVYSPRIHSAAGGLLPSARLVSAQVMSSSSVQHQLFTTAVTVFGQFADHDLSISPIFHRSGGYGSTSPIECCEPNHQFPAQPLHPQCFPIPVAANDPFYQTWNVRCHNFVRSIPAPDPQCLPRPATQLNDITTWLDLSQVYGSEGQQARGLRTSTGGRLKTSTGNLLPRQPPPSGECVSGICFLAGDTRANENTLLTLLHTVLVREHNRVAAALAARHTSWSDERLYQQARRINIAQWQHIVYREWLPTIVGFQYANSVGLRGFGRYTYTPALRPDISTEFSTAAFRLHSLVQGVISLVTQHGTLQRQLKLTENYFRPDSLVITSLFTNMARGMTQQRPQSFDRRFVQAVRGDLFKFGAFGLDLVAANIQRGRDHALPTYATVAAACGSRSITGWFSFLSFMDWADVLRLKKVYAHWRDVDLFAGINLEKRAPGAMVGPTARCVIADQFLRLRYGDRFFYDQAGQAGSFSWQQLQQLRRSSMARLLCDNVGAGFDSVQPLAFIRPIPLLNPVVDCQSYRIPKVDLSIF</sequence>
<dbReference type="GO" id="GO:0006979">
    <property type="term" value="P:response to oxidative stress"/>
    <property type="evidence" value="ECO:0007669"/>
    <property type="project" value="InterPro"/>
</dbReference>
<keyword evidence="3 9" id="KW-0560">Oxidoreductase</keyword>
<organism evidence="9 10">
    <name type="scientific">Amphibalanus amphitrite</name>
    <name type="common">Striped barnacle</name>
    <name type="synonym">Balanus amphitrite</name>
    <dbReference type="NCBI Taxonomy" id="1232801"/>
    <lineage>
        <taxon>Eukaryota</taxon>
        <taxon>Metazoa</taxon>
        <taxon>Ecdysozoa</taxon>
        <taxon>Arthropoda</taxon>
        <taxon>Crustacea</taxon>
        <taxon>Multicrustacea</taxon>
        <taxon>Cirripedia</taxon>
        <taxon>Thoracica</taxon>
        <taxon>Thoracicalcarea</taxon>
        <taxon>Balanomorpha</taxon>
        <taxon>Balanoidea</taxon>
        <taxon>Balanidae</taxon>
        <taxon>Amphibalaninae</taxon>
        <taxon>Amphibalanus</taxon>
    </lineage>
</organism>
<dbReference type="InterPro" id="IPR037120">
    <property type="entry name" value="Haem_peroxidase_sf_animal"/>
</dbReference>
<evidence type="ECO:0000256" key="4">
    <source>
        <dbReference type="ARBA" id="ARBA00022729"/>
    </source>
</evidence>
<feature type="region of interest" description="Disordered" evidence="7">
    <location>
        <begin position="63"/>
        <end position="205"/>
    </location>
</feature>
<keyword evidence="10" id="KW-1185">Reference proteome</keyword>
<dbReference type="GO" id="GO:0046872">
    <property type="term" value="F:metal ion binding"/>
    <property type="evidence" value="ECO:0007669"/>
    <property type="project" value="UniProtKB-KW"/>
</dbReference>
<dbReference type="PROSITE" id="PS51257">
    <property type="entry name" value="PROKAR_LIPOPROTEIN"/>
    <property type="match status" value="1"/>
</dbReference>
<keyword evidence="6" id="KW-0408">Iron</keyword>
<evidence type="ECO:0000256" key="6">
    <source>
        <dbReference type="PIRSR" id="PIRSR619791-2"/>
    </source>
</evidence>
<dbReference type="Gene3D" id="1.10.640.10">
    <property type="entry name" value="Haem peroxidase domain superfamily, animal type"/>
    <property type="match status" value="1"/>
</dbReference>
<feature type="chain" id="PRO_5025532953" evidence="8">
    <location>
        <begin position="21"/>
        <end position="821"/>
    </location>
</feature>
<feature type="compositionally biased region" description="Polar residues" evidence="7">
    <location>
        <begin position="439"/>
        <end position="458"/>
    </location>
</feature>
<evidence type="ECO:0000313" key="10">
    <source>
        <dbReference type="Proteomes" id="UP000440578"/>
    </source>
</evidence>
<feature type="compositionally biased region" description="Low complexity" evidence="7">
    <location>
        <begin position="182"/>
        <end position="205"/>
    </location>
</feature>
<evidence type="ECO:0000256" key="2">
    <source>
        <dbReference type="ARBA" id="ARBA00022525"/>
    </source>
</evidence>
<dbReference type="GO" id="GO:0004601">
    <property type="term" value="F:peroxidase activity"/>
    <property type="evidence" value="ECO:0007669"/>
    <property type="project" value="UniProtKB-KW"/>
</dbReference>
<comment type="subcellular location">
    <subcellularLocation>
        <location evidence="1">Secreted</location>
    </subcellularLocation>
</comment>
<feature type="compositionally biased region" description="Polar residues" evidence="7">
    <location>
        <begin position="154"/>
        <end position="170"/>
    </location>
</feature>
<dbReference type="SUPFAM" id="SSF48113">
    <property type="entry name" value="Heme-dependent peroxidases"/>
    <property type="match status" value="1"/>
</dbReference>
<dbReference type="EMBL" id="VIIS01001802">
    <property type="protein sequence ID" value="KAF0292617.1"/>
    <property type="molecule type" value="Genomic_DNA"/>
</dbReference>
<dbReference type="InterPro" id="IPR010255">
    <property type="entry name" value="Haem_peroxidase_sf"/>
</dbReference>
<dbReference type="GO" id="GO:0020037">
    <property type="term" value="F:heme binding"/>
    <property type="evidence" value="ECO:0007669"/>
    <property type="project" value="InterPro"/>
</dbReference>
<dbReference type="PROSITE" id="PS50292">
    <property type="entry name" value="PEROXIDASE_3"/>
    <property type="match status" value="1"/>
</dbReference>
<keyword evidence="3 9" id="KW-0575">Peroxidase</keyword>
<dbReference type="Pfam" id="PF03098">
    <property type="entry name" value="An_peroxidase"/>
    <property type="match status" value="1"/>
</dbReference>
<evidence type="ECO:0000313" key="9">
    <source>
        <dbReference type="EMBL" id="KAF0292617.1"/>
    </source>
</evidence>
<name>A0A6A4V8N0_AMPAM</name>
<evidence type="ECO:0000256" key="5">
    <source>
        <dbReference type="ARBA" id="ARBA00023180"/>
    </source>
</evidence>
<reference evidence="9 10" key="1">
    <citation type="submission" date="2019-07" db="EMBL/GenBank/DDBJ databases">
        <title>Draft genome assembly of a fouling barnacle, Amphibalanus amphitrite (Darwin, 1854): The first reference genome for Thecostraca.</title>
        <authorList>
            <person name="Kim W."/>
        </authorList>
    </citation>
    <scope>NUCLEOTIDE SEQUENCE [LARGE SCALE GENOMIC DNA]</scope>
    <source>
        <strain evidence="9">SNU_AA5</strain>
        <tissue evidence="9">Soma without cirri and trophi</tissue>
    </source>
</reference>
<dbReference type="PRINTS" id="PR00457">
    <property type="entry name" value="ANPEROXIDASE"/>
</dbReference>
<keyword evidence="6" id="KW-0349">Heme</keyword>
<protein>
    <submittedName>
        <fullName evidence="9">Peroxidase</fullName>
    </submittedName>
</protein>
<keyword evidence="6" id="KW-0479">Metal-binding</keyword>
<dbReference type="Proteomes" id="UP000440578">
    <property type="component" value="Unassembled WGS sequence"/>
</dbReference>